<proteinExistence type="predicted"/>
<keyword evidence="2" id="KW-1185">Reference proteome</keyword>
<evidence type="ECO:0000313" key="1">
    <source>
        <dbReference type="EMBL" id="KAJ9093981.1"/>
    </source>
</evidence>
<gene>
    <name evidence="1" type="ORF">QFC19_008112</name>
</gene>
<sequence>MKVAVIYYSTFGHMVQMAEAIKEGVEKSGNASKVDIFQVAETLSDEVLALMHAPAKATHPIATNDTLTEYDAFLFGIPTRFGTTPAQFRAFWDRTGGLWALGALNGKPAGMFISTGGLGGGQESTAKTFLSQLVHHGMIYIPLGYGAAFPLLTKMDEVHGGSAWGAGTLAGGDGSRQPSKLEKDIAIVQGEQFGKFALRFVKGAGTTPASGATATESAFKSGSKSETAATPGTKSEAAGAGTAAEESKTTKEESEKDTRAKQNTPAQPEKSLNCKCIIM</sequence>
<reference evidence="1" key="1">
    <citation type="submission" date="2023-04" db="EMBL/GenBank/DDBJ databases">
        <title>Draft Genome sequencing of Naganishia species isolated from polar environments using Oxford Nanopore Technology.</title>
        <authorList>
            <person name="Leo P."/>
            <person name="Venkateswaran K."/>
        </authorList>
    </citation>
    <scope>NUCLEOTIDE SEQUENCE</scope>
    <source>
        <strain evidence="1">MNA-CCFEE 5261</strain>
    </source>
</reference>
<dbReference type="EMBL" id="JASBWR010000116">
    <property type="protein sequence ID" value="KAJ9093981.1"/>
    <property type="molecule type" value="Genomic_DNA"/>
</dbReference>
<organism evidence="1 2">
    <name type="scientific">Naganishia cerealis</name>
    <dbReference type="NCBI Taxonomy" id="610337"/>
    <lineage>
        <taxon>Eukaryota</taxon>
        <taxon>Fungi</taxon>
        <taxon>Dikarya</taxon>
        <taxon>Basidiomycota</taxon>
        <taxon>Agaricomycotina</taxon>
        <taxon>Tremellomycetes</taxon>
        <taxon>Filobasidiales</taxon>
        <taxon>Filobasidiaceae</taxon>
        <taxon>Naganishia</taxon>
    </lineage>
</organism>
<dbReference type="Proteomes" id="UP001241377">
    <property type="component" value="Unassembled WGS sequence"/>
</dbReference>
<protein>
    <submittedName>
        <fullName evidence="1">Uncharacterized protein</fullName>
    </submittedName>
</protein>
<comment type="caution">
    <text evidence="1">The sequence shown here is derived from an EMBL/GenBank/DDBJ whole genome shotgun (WGS) entry which is preliminary data.</text>
</comment>
<accession>A0ACC2V4L8</accession>
<evidence type="ECO:0000313" key="2">
    <source>
        <dbReference type="Proteomes" id="UP001241377"/>
    </source>
</evidence>
<name>A0ACC2V4L8_9TREE</name>